<dbReference type="AlphaFoldDB" id="A0A831W9Q0"/>
<evidence type="ECO:0000313" key="2">
    <source>
        <dbReference type="EMBL" id="HEB95362.1"/>
    </source>
</evidence>
<dbReference type="PANTHER" id="PTHR33495">
    <property type="entry name" value="ANTI-SIGMA FACTOR ANTAGONIST TM_1081-RELATED-RELATED"/>
    <property type="match status" value="1"/>
</dbReference>
<sequence length="100" mass="11497">MSITFTESDNRREVVIHVAGRFDFSCHQEFVRGYKEYPKGEKSFVVDLSSTEYMDSSAMGMLLQLREYAHRDGGVSLVNGREGVLEILRIANFDRLFRIA</sequence>
<gene>
    <name evidence="2" type="ORF">ENI96_02885</name>
</gene>
<name>A0A831W9Q0_9GAMM</name>
<dbReference type="PANTHER" id="PTHR33495:SF15">
    <property type="entry name" value="STAS DOMAIN-CONTAINING PROTEIN"/>
    <property type="match status" value="1"/>
</dbReference>
<dbReference type="GO" id="GO:0043856">
    <property type="term" value="F:anti-sigma factor antagonist activity"/>
    <property type="evidence" value="ECO:0007669"/>
    <property type="project" value="TreeGrafter"/>
</dbReference>
<dbReference type="CDD" id="cd07043">
    <property type="entry name" value="STAS_anti-anti-sigma_factors"/>
    <property type="match status" value="1"/>
</dbReference>
<dbReference type="Pfam" id="PF01740">
    <property type="entry name" value="STAS"/>
    <property type="match status" value="1"/>
</dbReference>
<protein>
    <submittedName>
        <fullName evidence="2">Anti-sigma factor antagonist</fullName>
    </submittedName>
</protein>
<organism evidence="2">
    <name type="scientific">Sedimenticola thiotaurini</name>
    <dbReference type="NCBI Taxonomy" id="1543721"/>
    <lineage>
        <taxon>Bacteria</taxon>
        <taxon>Pseudomonadati</taxon>
        <taxon>Pseudomonadota</taxon>
        <taxon>Gammaproteobacteria</taxon>
        <taxon>Chromatiales</taxon>
        <taxon>Sedimenticolaceae</taxon>
        <taxon>Sedimenticola</taxon>
    </lineage>
</organism>
<evidence type="ECO:0000259" key="1">
    <source>
        <dbReference type="PROSITE" id="PS50801"/>
    </source>
</evidence>
<dbReference type="SUPFAM" id="SSF52091">
    <property type="entry name" value="SpoIIaa-like"/>
    <property type="match status" value="1"/>
</dbReference>
<dbReference type="Gene3D" id="3.30.750.24">
    <property type="entry name" value="STAS domain"/>
    <property type="match status" value="1"/>
</dbReference>
<dbReference type="PROSITE" id="PS50801">
    <property type="entry name" value="STAS"/>
    <property type="match status" value="1"/>
</dbReference>
<feature type="domain" description="STAS" evidence="1">
    <location>
        <begin position="14"/>
        <end position="100"/>
    </location>
</feature>
<comment type="caution">
    <text evidence="2">The sequence shown here is derived from an EMBL/GenBank/DDBJ whole genome shotgun (WGS) entry which is preliminary data.</text>
</comment>
<accession>A0A831W9Q0</accession>
<dbReference type="EMBL" id="DRKP01000035">
    <property type="protein sequence ID" value="HEB95362.1"/>
    <property type="molecule type" value="Genomic_DNA"/>
</dbReference>
<dbReference type="Proteomes" id="UP000886251">
    <property type="component" value="Unassembled WGS sequence"/>
</dbReference>
<reference evidence="2" key="1">
    <citation type="journal article" date="2020" name="mSystems">
        <title>Genome- and Community-Level Interaction Insights into Carbon Utilization and Element Cycling Functions of Hydrothermarchaeota in Hydrothermal Sediment.</title>
        <authorList>
            <person name="Zhou Z."/>
            <person name="Liu Y."/>
            <person name="Xu W."/>
            <person name="Pan J."/>
            <person name="Luo Z.H."/>
            <person name="Li M."/>
        </authorList>
    </citation>
    <scope>NUCLEOTIDE SEQUENCE [LARGE SCALE GENOMIC DNA]</scope>
    <source>
        <strain evidence="2">HyVt-443</strain>
    </source>
</reference>
<proteinExistence type="predicted"/>
<dbReference type="InterPro" id="IPR036513">
    <property type="entry name" value="STAS_dom_sf"/>
</dbReference>
<dbReference type="InterPro" id="IPR002645">
    <property type="entry name" value="STAS_dom"/>
</dbReference>